<dbReference type="SUPFAM" id="SSF74924">
    <property type="entry name" value="Cap-Gly domain"/>
    <property type="match status" value="1"/>
</dbReference>
<feature type="region of interest" description="Disordered" evidence="10">
    <location>
        <begin position="154"/>
        <end position="183"/>
    </location>
</feature>
<feature type="compositionally biased region" description="Low complexity" evidence="10">
    <location>
        <begin position="1143"/>
        <end position="1165"/>
    </location>
</feature>
<evidence type="ECO:0000256" key="4">
    <source>
        <dbReference type="ARBA" id="ARBA00022490"/>
    </source>
</evidence>
<dbReference type="Gene3D" id="2.30.30.190">
    <property type="entry name" value="CAP Gly-rich-like domain"/>
    <property type="match status" value="1"/>
</dbReference>
<feature type="region of interest" description="Disordered" evidence="10">
    <location>
        <begin position="92"/>
        <end position="124"/>
    </location>
</feature>
<feature type="region of interest" description="Disordered" evidence="10">
    <location>
        <begin position="203"/>
        <end position="226"/>
    </location>
</feature>
<protein>
    <recommendedName>
        <fullName evidence="3">Dynactin subunit 1</fullName>
    </recommendedName>
</protein>
<keyword evidence="8" id="KW-0206">Cytoskeleton</keyword>
<keyword evidence="13" id="KW-1185">Reference proteome</keyword>
<dbReference type="PROSITE" id="PS00845">
    <property type="entry name" value="CAP_GLY_1"/>
    <property type="match status" value="1"/>
</dbReference>
<sequence>MSNRKVSTTLRIGSRVEYTVVINGERRKVPGTIAYGPGAFHLKPNENDWCGVVLDEPVGKNNGTIQGRQYFDCSDNYGVFVRVSTLRPILDHGSRIPMSRTSRSSTPSSTPKSMTPSSSIQSFAGIIDGGDTGALIIDKNSKLTESINLPATSQISKIRPPTNLMSTSSHEISAKSQQQHSQSNIQKLVEKIETKRDEMIREDDAAQHWSQSSSTPTHKTKELQEANEKIKDLESKLNTLMLKRAEDRQKFKEFERLKIQNEQLLENKKQMAEKIAELSKSKMQSENEAREAREEQVRQAEEIKDLVDNAEMAVIDKEMAENKSEQLQLELEQLREQLEEAKLDFEILKTEIEDKGVDGAANSFQLKKLEDQNIRYKDALLKLRDISAADRTNIQMMQKDLERKNDEIQNLMQTNDKIKLEMAKCYEQIEILKEQVDMALGSQEMVEKLTEKNLIMEDKLEELQKALDEEEKIKELSNMIIEEKDDIIADLRDEVDKFKTNLMNIRSSFVMAQETIQDHENTIKKFRELVSILKEENGMLRAAQEQDHTKVQQAVDVQKQLANIEFKTRLLDRKDVSRAIDMELRQLDIDQCYRHMIYLSRFFPESFFVRGGDHDAIAVLLFIPRMFTKCFIIERQVLEKHSTTFNQQQDADVAVTPESILREFFDDDRIQVESSDKLKQQIFAKHIVYLLTSIRSTLDKYQDILGKCDSDLFMKLGSLYPELAAHEKNIDYFLNLLREDKLDETVSLDSLEKILNYLHSLYNIYIASTNLESVDNHNKFLNDLIDVLRTGTEASILDLKIISRMTDMDTSMFLSTMETSLNDIEQFGRKIRRRMISIGSGQADTNPACFIRFPSTVEAELLDSFHNFSLIVRSLKQIRQVLMNEFLNQFIRNNNVDGDTSNVDSDEMNKITRFTIDDLERTCKEWNGNSIKSLNEMLTNVMSTICKFCTIIQQGDYDISKNETATTVPSQNSTFDSLQSNPTTSLQLPSSFQSLFSSNTTRGGGAGGSSCSLQCQPLDQRALLWRQQSEQITDFRMKIQQQESDITELKRALKMKIDEISEIQIRRDLSEKKYKESLKEQQKLQDELERLTKEFKEKEAERERTLNKYNQEINDLYSDHRLMKEKLKDYSKNALFGKVSMLSSSTNSPLSMNHNTMSSTTSPMSLGNLSSIHHSPNISLSPTPSLNQSLLSNTTATYGPDGSSVAVTNTTVQTPMVSNDVLQLQQHIQSLRLAMKQIAMKNIELRTMLTLSNEEKIQINNDGELIKIRPKWYLDTMKRQKQQQRRQQHGLYDDVDYDDDDQIEMKFQQFRTKLLQLDNDWTEYRLKSLMQIFNLDQFSPDNNNNKPGWTKCFADLMYKHGQQQKLDELNFSLRFQQLKIDFEQFIKTLDQNGGYQCDSTFTTFIAPHISKIVNAQPKLVARIIVGGGGGGKTVQSSSTSASTMAKIIPLEVTNDELNRLQKILLY</sequence>
<evidence type="ECO:0000256" key="5">
    <source>
        <dbReference type="ARBA" id="ARBA00022701"/>
    </source>
</evidence>
<proteinExistence type="inferred from homology"/>
<comment type="caution">
    <text evidence="12">The sequence shown here is derived from an EMBL/GenBank/DDBJ whole genome shotgun (WGS) entry which is preliminary data.</text>
</comment>
<keyword evidence="7 9" id="KW-0175">Coiled coil</keyword>
<dbReference type="Pfam" id="PF12455">
    <property type="entry name" value="Dynactin"/>
    <property type="match status" value="1"/>
</dbReference>
<comment type="similarity">
    <text evidence="2">Belongs to the dynactin 150 kDa subunit family.</text>
</comment>
<evidence type="ECO:0000256" key="9">
    <source>
        <dbReference type="SAM" id="Coils"/>
    </source>
</evidence>
<evidence type="ECO:0000259" key="11">
    <source>
        <dbReference type="PROSITE" id="PS50245"/>
    </source>
</evidence>
<dbReference type="PANTHER" id="PTHR18916">
    <property type="entry name" value="DYNACTIN 1-RELATED MICROTUBULE-BINDING"/>
    <property type="match status" value="1"/>
</dbReference>
<evidence type="ECO:0000256" key="2">
    <source>
        <dbReference type="ARBA" id="ARBA00011010"/>
    </source>
</evidence>
<gene>
    <name evidence="12" type="primary">DCTN1</name>
    <name evidence="12" type="ORF">DERF_001681</name>
</gene>
<evidence type="ECO:0000313" key="13">
    <source>
        <dbReference type="Proteomes" id="UP000790347"/>
    </source>
</evidence>
<feature type="domain" description="CAP-Gly" evidence="11">
    <location>
        <begin position="49"/>
        <end position="82"/>
    </location>
</feature>
<keyword evidence="6" id="KW-0243">Dynein</keyword>
<dbReference type="GO" id="GO:0030286">
    <property type="term" value="C:dynein complex"/>
    <property type="evidence" value="ECO:0007669"/>
    <property type="project" value="UniProtKB-KW"/>
</dbReference>
<dbReference type="InterPro" id="IPR036859">
    <property type="entry name" value="CAP-Gly_dom_sf"/>
</dbReference>
<dbReference type="GO" id="GO:0005874">
    <property type="term" value="C:microtubule"/>
    <property type="evidence" value="ECO:0007669"/>
    <property type="project" value="UniProtKB-KW"/>
</dbReference>
<name>A0A922IA02_DERFA</name>
<keyword evidence="4" id="KW-0963">Cytoplasm</keyword>
<evidence type="ECO:0000313" key="12">
    <source>
        <dbReference type="EMBL" id="KAH9527674.1"/>
    </source>
</evidence>
<evidence type="ECO:0000256" key="6">
    <source>
        <dbReference type="ARBA" id="ARBA00023017"/>
    </source>
</evidence>
<organism evidence="12 13">
    <name type="scientific">Dermatophagoides farinae</name>
    <name type="common">American house dust mite</name>
    <dbReference type="NCBI Taxonomy" id="6954"/>
    <lineage>
        <taxon>Eukaryota</taxon>
        <taxon>Metazoa</taxon>
        <taxon>Ecdysozoa</taxon>
        <taxon>Arthropoda</taxon>
        <taxon>Chelicerata</taxon>
        <taxon>Arachnida</taxon>
        <taxon>Acari</taxon>
        <taxon>Acariformes</taxon>
        <taxon>Sarcoptiformes</taxon>
        <taxon>Astigmata</taxon>
        <taxon>Psoroptidia</taxon>
        <taxon>Analgoidea</taxon>
        <taxon>Pyroglyphidae</taxon>
        <taxon>Dermatophagoidinae</taxon>
        <taxon>Dermatophagoides</taxon>
    </lineage>
</organism>
<feature type="compositionally biased region" description="Low complexity" evidence="10">
    <location>
        <begin position="95"/>
        <end position="120"/>
    </location>
</feature>
<reference evidence="12" key="1">
    <citation type="submission" date="2013-05" db="EMBL/GenBank/DDBJ databases">
        <authorList>
            <person name="Yim A.K.Y."/>
            <person name="Chan T.F."/>
            <person name="Ji K.M."/>
            <person name="Liu X.Y."/>
            <person name="Zhou J.W."/>
            <person name="Li R.Q."/>
            <person name="Yang K.Y."/>
            <person name="Li J."/>
            <person name="Li M."/>
            <person name="Law P.T.W."/>
            <person name="Wu Y.L."/>
            <person name="Cai Z.L."/>
            <person name="Qin H."/>
            <person name="Bao Y."/>
            <person name="Leung R.K.K."/>
            <person name="Ng P.K.S."/>
            <person name="Zou J."/>
            <person name="Zhong X.J."/>
            <person name="Ran P.X."/>
            <person name="Zhong N.S."/>
            <person name="Liu Z.G."/>
            <person name="Tsui S.K.W."/>
        </authorList>
    </citation>
    <scope>NUCLEOTIDE SEQUENCE</scope>
    <source>
        <strain evidence="12">Derf</strain>
        <tissue evidence="12">Whole organism</tissue>
    </source>
</reference>
<dbReference type="InterPro" id="IPR000938">
    <property type="entry name" value="CAP-Gly_domain"/>
</dbReference>
<accession>A0A922IA02</accession>
<dbReference type="Pfam" id="PF01302">
    <property type="entry name" value="CAP_GLY"/>
    <property type="match status" value="1"/>
</dbReference>
<dbReference type="InterPro" id="IPR022157">
    <property type="entry name" value="Dynactin"/>
</dbReference>
<dbReference type="SMART" id="SM01052">
    <property type="entry name" value="CAP_GLY"/>
    <property type="match status" value="1"/>
</dbReference>
<evidence type="ECO:0000256" key="8">
    <source>
        <dbReference type="ARBA" id="ARBA00023212"/>
    </source>
</evidence>
<evidence type="ECO:0000256" key="7">
    <source>
        <dbReference type="ARBA" id="ARBA00023054"/>
    </source>
</evidence>
<feature type="compositionally biased region" description="Polar residues" evidence="10">
    <location>
        <begin position="208"/>
        <end position="217"/>
    </location>
</feature>
<reference evidence="12" key="2">
    <citation type="journal article" date="2022" name="Res Sq">
        <title>Comparative Genomics Reveals Insights into the Divergent Evolution of Astigmatic Mites and Household Pest Adaptations.</title>
        <authorList>
            <person name="Xiong Q."/>
            <person name="Wan A.T.-Y."/>
            <person name="Liu X.-Y."/>
            <person name="Fung C.S.-H."/>
            <person name="Xiao X."/>
            <person name="Malainual N."/>
            <person name="Hou J."/>
            <person name="Wang L."/>
            <person name="Wang M."/>
            <person name="Yang K."/>
            <person name="Cui Y."/>
            <person name="Leung E."/>
            <person name="Nong W."/>
            <person name="Shin S.-K."/>
            <person name="Au S."/>
            <person name="Jeong K.Y."/>
            <person name="Chew F.T."/>
            <person name="Hui J."/>
            <person name="Leung T.F."/>
            <person name="Tungtrongchitr A."/>
            <person name="Zhong N."/>
            <person name="Liu Z."/>
            <person name="Tsui S."/>
        </authorList>
    </citation>
    <scope>NUCLEOTIDE SEQUENCE</scope>
    <source>
        <strain evidence="12">Derf</strain>
        <tissue evidence="12">Whole organism</tissue>
    </source>
</reference>
<keyword evidence="5" id="KW-0493">Microtubule</keyword>
<feature type="compositionally biased region" description="Polar residues" evidence="10">
    <location>
        <begin position="163"/>
        <end position="183"/>
    </location>
</feature>
<evidence type="ECO:0000256" key="1">
    <source>
        <dbReference type="ARBA" id="ARBA00004245"/>
    </source>
</evidence>
<dbReference type="EMBL" id="ASGP02000001">
    <property type="protein sequence ID" value="KAH9527674.1"/>
    <property type="molecule type" value="Genomic_DNA"/>
</dbReference>
<dbReference type="Proteomes" id="UP000790347">
    <property type="component" value="Unassembled WGS sequence"/>
</dbReference>
<evidence type="ECO:0000256" key="10">
    <source>
        <dbReference type="SAM" id="MobiDB-lite"/>
    </source>
</evidence>
<feature type="region of interest" description="Disordered" evidence="10">
    <location>
        <begin position="1143"/>
        <end position="1178"/>
    </location>
</feature>
<feature type="coiled-coil region" evidence="9">
    <location>
        <begin position="1032"/>
        <end position="1126"/>
    </location>
</feature>
<dbReference type="PROSITE" id="PS50245">
    <property type="entry name" value="CAP_GLY_2"/>
    <property type="match status" value="1"/>
</dbReference>
<comment type="subcellular location">
    <subcellularLocation>
        <location evidence="1">Cytoplasm</location>
        <location evidence="1">Cytoskeleton</location>
    </subcellularLocation>
</comment>
<evidence type="ECO:0000256" key="3">
    <source>
        <dbReference type="ARBA" id="ARBA00016574"/>
    </source>
</evidence>
<feature type="compositionally biased region" description="Polar residues" evidence="10">
    <location>
        <begin position="1167"/>
        <end position="1178"/>
    </location>
</feature>